<sequence>MDIVYLASPLGDIAVHREHLIHIVEKRADARERYVRLAIVTMADPFEVWRVEYDDGSFRHAYIGLFEEKTQMLVIVTHHNGQLLWNFMHCERKSLNKHRHGDLLYERPKKTKGEPVDSPEIAVSA</sequence>
<accession>A0A5E4XWP9</accession>
<evidence type="ECO:0000313" key="4">
    <source>
        <dbReference type="Proteomes" id="UP000414233"/>
    </source>
</evidence>
<keyword evidence="4" id="KW-1185">Reference proteome</keyword>
<dbReference type="InterPro" id="IPR041110">
    <property type="entry name" value="PBECR2"/>
</dbReference>
<feature type="domain" description="Phage-Barnase-EndoU-ColicinE5/D-RelE like nuclease 2" evidence="2">
    <location>
        <begin position="9"/>
        <end position="106"/>
    </location>
</feature>
<reference evidence="3 4" key="1">
    <citation type="submission" date="2019-08" db="EMBL/GenBank/DDBJ databases">
        <authorList>
            <person name="Peeters C."/>
        </authorList>
    </citation>
    <scope>NUCLEOTIDE SEQUENCE [LARGE SCALE GENOMIC DNA]</scope>
    <source>
        <strain evidence="3 4">LMG 30175</strain>
    </source>
</reference>
<dbReference type="EMBL" id="CABPRZ010000020">
    <property type="protein sequence ID" value="VVE40475.1"/>
    <property type="molecule type" value="Genomic_DNA"/>
</dbReference>
<dbReference type="Pfam" id="PF18810">
    <property type="entry name" value="PBECR2"/>
    <property type="match status" value="1"/>
</dbReference>
<dbReference type="OrthoDB" id="9813502at2"/>
<gene>
    <name evidence="3" type="ORF">PTE30175_04029</name>
</gene>
<dbReference type="AlphaFoldDB" id="A0A5E4XWP9"/>
<evidence type="ECO:0000256" key="1">
    <source>
        <dbReference type="SAM" id="MobiDB-lite"/>
    </source>
</evidence>
<dbReference type="RefSeq" id="WP_150698835.1">
    <property type="nucleotide sequence ID" value="NZ_CABPRZ010000020.1"/>
</dbReference>
<proteinExistence type="predicted"/>
<feature type="compositionally biased region" description="Basic and acidic residues" evidence="1">
    <location>
        <begin position="101"/>
        <end position="115"/>
    </location>
</feature>
<name>A0A5E4XWP9_9BURK</name>
<evidence type="ECO:0000259" key="2">
    <source>
        <dbReference type="Pfam" id="PF18810"/>
    </source>
</evidence>
<evidence type="ECO:0000313" key="3">
    <source>
        <dbReference type="EMBL" id="VVE40475.1"/>
    </source>
</evidence>
<feature type="region of interest" description="Disordered" evidence="1">
    <location>
        <begin position="101"/>
        <end position="125"/>
    </location>
</feature>
<organism evidence="3 4">
    <name type="scientific">Pandoraea terrae</name>
    <dbReference type="NCBI Taxonomy" id="1537710"/>
    <lineage>
        <taxon>Bacteria</taxon>
        <taxon>Pseudomonadati</taxon>
        <taxon>Pseudomonadota</taxon>
        <taxon>Betaproteobacteria</taxon>
        <taxon>Burkholderiales</taxon>
        <taxon>Burkholderiaceae</taxon>
        <taxon>Pandoraea</taxon>
    </lineage>
</organism>
<protein>
    <recommendedName>
        <fullName evidence="2">Phage-Barnase-EndoU-ColicinE5/D-RelE like nuclease 2 domain-containing protein</fullName>
    </recommendedName>
</protein>
<dbReference type="Proteomes" id="UP000414233">
    <property type="component" value="Unassembled WGS sequence"/>
</dbReference>